<name>A0ABU6XQ84_9FABA</name>
<dbReference type="Proteomes" id="UP001341840">
    <property type="component" value="Unassembled WGS sequence"/>
</dbReference>
<dbReference type="Pfam" id="PF06839">
    <property type="entry name" value="Zn_ribbon_GRF"/>
    <property type="match status" value="1"/>
</dbReference>
<protein>
    <recommendedName>
        <fullName evidence="6">GRF-type domain-containing protein</fullName>
    </recommendedName>
</protein>
<reference evidence="7 8" key="1">
    <citation type="journal article" date="2023" name="Plants (Basel)">
        <title>Bridging the Gap: Combining Genomics and Transcriptomics Approaches to Understand Stylosanthes scabra, an Orphan Legume from the Brazilian Caatinga.</title>
        <authorList>
            <person name="Ferreira-Neto J.R.C."/>
            <person name="da Silva M.D."/>
            <person name="Binneck E."/>
            <person name="de Melo N.F."/>
            <person name="da Silva R.H."/>
            <person name="de Melo A.L.T.M."/>
            <person name="Pandolfi V."/>
            <person name="Bustamante F.O."/>
            <person name="Brasileiro-Vidal A.C."/>
            <person name="Benko-Iseppon A.M."/>
        </authorList>
    </citation>
    <scope>NUCLEOTIDE SEQUENCE [LARGE SCALE GENOMIC DNA]</scope>
    <source>
        <tissue evidence="7">Leaves</tissue>
    </source>
</reference>
<proteinExistence type="predicted"/>
<sequence>MGSSSGGRFAQLTPQSVGSFDSNSFMRRRKKNMDRCCFCGLKTLIKKSSTSENPGRLFHTCPRYREGSHCNYFKWVDESEYEVVEGANEGAEANAEVDSGHKNWKVNLECRLASLEAEVKALRIGVFFMFSGLTVIILVVVLLFVSSMYTK</sequence>
<evidence type="ECO:0000256" key="1">
    <source>
        <dbReference type="ARBA" id="ARBA00022723"/>
    </source>
</evidence>
<evidence type="ECO:0000313" key="7">
    <source>
        <dbReference type="EMBL" id="MED6199887.1"/>
    </source>
</evidence>
<keyword evidence="3" id="KW-0862">Zinc</keyword>
<keyword evidence="2 4" id="KW-0863">Zinc-finger</keyword>
<gene>
    <name evidence="7" type="ORF">PIB30_080039</name>
</gene>
<dbReference type="InterPro" id="IPR010666">
    <property type="entry name" value="Znf_GRF"/>
</dbReference>
<keyword evidence="1" id="KW-0479">Metal-binding</keyword>
<keyword evidence="5" id="KW-0812">Transmembrane</keyword>
<keyword evidence="5" id="KW-1133">Transmembrane helix</keyword>
<keyword evidence="5" id="KW-0472">Membrane</keyword>
<evidence type="ECO:0000256" key="2">
    <source>
        <dbReference type="ARBA" id="ARBA00022771"/>
    </source>
</evidence>
<dbReference type="PROSITE" id="PS51999">
    <property type="entry name" value="ZF_GRF"/>
    <property type="match status" value="1"/>
</dbReference>
<feature type="transmembrane region" description="Helical" evidence="5">
    <location>
        <begin position="121"/>
        <end position="145"/>
    </location>
</feature>
<dbReference type="PANTHER" id="PTHR33248">
    <property type="entry name" value="ZINC ION-BINDING PROTEIN"/>
    <property type="match status" value="1"/>
</dbReference>
<accession>A0ABU6XQ84</accession>
<keyword evidence="8" id="KW-1185">Reference proteome</keyword>
<comment type="caution">
    <text evidence="7">The sequence shown here is derived from an EMBL/GenBank/DDBJ whole genome shotgun (WGS) entry which is preliminary data.</text>
</comment>
<evidence type="ECO:0000313" key="8">
    <source>
        <dbReference type="Proteomes" id="UP001341840"/>
    </source>
</evidence>
<organism evidence="7 8">
    <name type="scientific">Stylosanthes scabra</name>
    <dbReference type="NCBI Taxonomy" id="79078"/>
    <lineage>
        <taxon>Eukaryota</taxon>
        <taxon>Viridiplantae</taxon>
        <taxon>Streptophyta</taxon>
        <taxon>Embryophyta</taxon>
        <taxon>Tracheophyta</taxon>
        <taxon>Spermatophyta</taxon>
        <taxon>Magnoliopsida</taxon>
        <taxon>eudicotyledons</taxon>
        <taxon>Gunneridae</taxon>
        <taxon>Pentapetalae</taxon>
        <taxon>rosids</taxon>
        <taxon>fabids</taxon>
        <taxon>Fabales</taxon>
        <taxon>Fabaceae</taxon>
        <taxon>Papilionoideae</taxon>
        <taxon>50 kb inversion clade</taxon>
        <taxon>dalbergioids sensu lato</taxon>
        <taxon>Dalbergieae</taxon>
        <taxon>Pterocarpus clade</taxon>
        <taxon>Stylosanthes</taxon>
    </lineage>
</organism>
<feature type="domain" description="GRF-type" evidence="6">
    <location>
        <begin position="37"/>
        <end position="79"/>
    </location>
</feature>
<evidence type="ECO:0000256" key="3">
    <source>
        <dbReference type="ARBA" id="ARBA00022833"/>
    </source>
</evidence>
<dbReference type="EMBL" id="JASCZI010212602">
    <property type="protein sequence ID" value="MED6199887.1"/>
    <property type="molecule type" value="Genomic_DNA"/>
</dbReference>
<evidence type="ECO:0000256" key="4">
    <source>
        <dbReference type="PROSITE-ProRule" id="PRU01343"/>
    </source>
</evidence>
<evidence type="ECO:0000256" key="5">
    <source>
        <dbReference type="SAM" id="Phobius"/>
    </source>
</evidence>
<evidence type="ECO:0000259" key="6">
    <source>
        <dbReference type="PROSITE" id="PS51999"/>
    </source>
</evidence>